<name>A0A1I5NNW9_9BACI</name>
<evidence type="ECO:0000313" key="2">
    <source>
        <dbReference type="EMBL" id="SFP23350.1"/>
    </source>
</evidence>
<sequence length="128" mass="15399">MEWADLTEGAKAVLEQTRNMKNDQIQIVEFEVGFENNYGEGDNQYKVSIQEDDYENLKRFTKENEYGDKYHMARNKNIVKIILLENEKIPDNLSEFPVFRQYKFDYLQKNEETQTEEEQPEENEDDQQ</sequence>
<dbReference type="EMBL" id="FOXD01000003">
    <property type="protein sequence ID" value="SFP23350.1"/>
    <property type="molecule type" value="Genomic_DNA"/>
</dbReference>
<dbReference type="OrthoDB" id="2901487at2"/>
<gene>
    <name evidence="2" type="ORF">SAMN05518683_103221</name>
</gene>
<proteinExistence type="predicted"/>
<accession>A0A1I5NNW9</accession>
<feature type="region of interest" description="Disordered" evidence="1">
    <location>
        <begin position="109"/>
        <end position="128"/>
    </location>
</feature>
<evidence type="ECO:0000313" key="3">
    <source>
        <dbReference type="Proteomes" id="UP000198892"/>
    </source>
</evidence>
<dbReference type="STRING" id="1884432.SAMN05518683_103221"/>
<dbReference type="Proteomes" id="UP000198892">
    <property type="component" value="Unassembled WGS sequence"/>
</dbReference>
<protein>
    <submittedName>
        <fullName evidence="2">Uncharacterized protein</fullName>
    </submittedName>
</protein>
<dbReference type="AlphaFoldDB" id="A0A1I5NNW9"/>
<organism evidence="2 3">
    <name type="scientific">Salibacterium halotolerans</name>
    <dbReference type="NCBI Taxonomy" id="1884432"/>
    <lineage>
        <taxon>Bacteria</taxon>
        <taxon>Bacillati</taxon>
        <taxon>Bacillota</taxon>
        <taxon>Bacilli</taxon>
        <taxon>Bacillales</taxon>
        <taxon>Bacillaceae</taxon>
    </lineage>
</organism>
<evidence type="ECO:0000256" key="1">
    <source>
        <dbReference type="SAM" id="MobiDB-lite"/>
    </source>
</evidence>
<reference evidence="3" key="1">
    <citation type="submission" date="2016-10" db="EMBL/GenBank/DDBJ databases">
        <authorList>
            <person name="Varghese N."/>
            <person name="Submissions S."/>
        </authorList>
    </citation>
    <scope>NUCLEOTIDE SEQUENCE [LARGE SCALE GENOMIC DNA]</scope>
    <source>
        <strain evidence="3">S7</strain>
    </source>
</reference>
<feature type="compositionally biased region" description="Acidic residues" evidence="1">
    <location>
        <begin position="113"/>
        <end position="128"/>
    </location>
</feature>
<dbReference type="RefSeq" id="WP_093335390.1">
    <property type="nucleotide sequence ID" value="NZ_FOXD01000003.1"/>
</dbReference>
<keyword evidence="3" id="KW-1185">Reference proteome</keyword>